<proteinExistence type="predicted"/>
<protein>
    <submittedName>
        <fullName evidence="1">Uncharacterized protein</fullName>
    </submittedName>
</protein>
<gene>
    <name evidence="1" type="ORF">H2C83_08095</name>
</gene>
<dbReference type="AlphaFoldDB" id="A0A7W1XS53"/>
<evidence type="ECO:0000313" key="1">
    <source>
        <dbReference type="EMBL" id="MBA4602278.1"/>
    </source>
</evidence>
<evidence type="ECO:0000313" key="2">
    <source>
        <dbReference type="Proteomes" id="UP000538292"/>
    </source>
</evidence>
<dbReference type="EMBL" id="JACEOL010000027">
    <property type="protein sequence ID" value="MBA4602278.1"/>
    <property type="molecule type" value="Genomic_DNA"/>
</dbReference>
<name>A0A7W1XS53_9BACL</name>
<sequence length="73" mass="8092">MVDRARVDRFTGFFKQFAYRFGNGYPPFVPRKTDAGMPESANDLLTVTQSGRTLVSLGLGWIGGFMIVQAMEA</sequence>
<organism evidence="1 2">
    <name type="scientific">Thermoactinomyces mirandus</name>
    <dbReference type="NCBI Taxonomy" id="2756294"/>
    <lineage>
        <taxon>Bacteria</taxon>
        <taxon>Bacillati</taxon>
        <taxon>Bacillota</taxon>
        <taxon>Bacilli</taxon>
        <taxon>Bacillales</taxon>
        <taxon>Thermoactinomycetaceae</taxon>
        <taxon>Thermoactinomyces</taxon>
    </lineage>
</organism>
<dbReference type="RefSeq" id="WP_181739642.1">
    <property type="nucleotide sequence ID" value="NZ_JACEOL010000027.1"/>
</dbReference>
<dbReference type="Proteomes" id="UP000538292">
    <property type="component" value="Unassembled WGS sequence"/>
</dbReference>
<reference evidence="1 2" key="1">
    <citation type="submission" date="2020-07" db="EMBL/GenBank/DDBJ databases">
        <title>Thermoactinomyces phylogeny.</title>
        <authorList>
            <person name="Dunlap C."/>
        </authorList>
    </citation>
    <scope>NUCLEOTIDE SEQUENCE [LARGE SCALE GENOMIC DNA]</scope>
    <source>
        <strain evidence="1 2">AMNI-1</strain>
    </source>
</reference>
<keyword evidence="2" id="KW-1185">Reference proteome</keyword>
<accession>A0A7W1XS53</accession>
<comment type="caution">
    <text evidence="1">The sequence shown here is derived from an EMBL/GenBank/DDBJ whole genome shotgun (WGS) entry which is preliminary data.</text>
</comment>